<organism evidence="1">
    <name type="scientific">viral metagenome</name>
    <dbReference type="NCBI Taxonomy" id="1070528"/>
    <lineage>
        <taxon>unclassified sequences</taxon>
        <taxon>metagenomes</taxon>
        <taxon>organismal metagenomes</taxon>
    </lineage>
</organism>
<reference evidence="1" key="1">
    <citation type="submission" date="2020-03" db="EMBL/GenBank/DDBJ databases">
        <title>The deep terrestrial virosphere.</title>
        <authorList>
            <person name="Holmfeldt K."/>
            <person name="Nilsson E."/>
            <person name="Simone D."/>
            <person name="Lopez-Fernandez M."/>
            <person name="Wu X."/>
            <person name="de Brujin I."/>
            <person name="Lundin D."/>
            <person name="Andersson A."/>
            <person name="Bertilsson S."/>
            <person name="Dopson M."/>
        </authorList>
    </citation>
    <scope>NUCLEOTIDE SEQUENCE</scope>
    <source>
        <strain evidence="1">MM415A00915</strain>
    </source>
</reference>
<protein>
    <submittedName>
        <fullName evidence="1">Uncharacterized protein</fullName>
    </submittedName>
</protein>
<dbReference type="AlphaFoldDB" id="A0A6M3KCG0"/>
<dbReference type="EMBL" id="MT142377">
    <property type="protein sequence ID" value="QJA79351.1"/>
    <property type="molecule type" value="Genomic_DNA"/>
</dbReference>
<evidence type="ECO:0000313" key="1">
    <source>
        <dbReference type="EMBL" id="QJA79351.1"/>
    </source>
</evidence>
<sequence length="338" mass="37815">MPVTYYDNVNGVDVKYQDIKGISYFVFSSEEDFVSFFKNSGATVPALIPDWRDAKKDEWTIADDGGIVQILYKAKLVHPKDYQYKEAGKNWSEKGWCRTVVGSFVCKKKYLMDTNFDEHKSRYMFSKSGNTYVEFVEKRKNATKKEIAFALSISRGVSNTHDIVAKYMEIFACNDVVKAKAHAFLLLRQERIMRIVTEEVKNKAAELGITPEFVLSGVKDLAENARREDVKLNSLIKCGDYIEMEKEVGNSSNSNMIGAFGSVIERQIGGSAMKSLIEESTIDVDSEQILSGTDVASSRGAVSNDGDNKEKEVGGNIEVERDIVKDVRGCLKEAGYSV</sequence>
<proteinExistence type="predicted"/>
<gene>
    <name evidence="1" type="ORF">MM415A00915_0013</name>
</gene>
<name>A0A6M3KCG0_9ZZZZ</name>
<accession>A0A6M3KCG0</accession>